<feature type="non-terminal residue" evidence="1">
    <location>
        <position position="1"/>
    </location>
</feature>
<dbReference type="Proteomes" id="UP000663881">
    <property type="component" value="Unassembled WGS sequence"/>
</dbReference>
<dbReference type="AlphaFoldDB" id="A0A819XBY3"/>
<dbReference type="EMBL" id="CAJOAY010006231">
    <property type="protein sequence ID" value="CAF4134148.1"/>
    <property type="molecule type" value="Genomic_DNA"/>
</dbReference>
<name>A0A819XBY3_9BILA</name>
<gene>
    <name evidence="1" type="ORF">OKA104_LOCUS37402</name>
</gene>
<comment type="caution">
    <text evidence="1">The sequence shown here is derived from an EMBL/GenBank/DDBJ whole genome shotgun (WGS) entry which is preliminary data.</text>
</comment>
<proteinExistence type="predicted"/>
<sequence length="154" mass="18926">YYIRHSLLNALSLRSHSYYFDRLYTTNKTLLKNFYALSCYYLKRLHSICIRFIQIYSYKYIQSKSLFLFRTIRSALRMLIKKAFIFNKKSIKLINQCKYVFFISCIRLVKQHRHLFQNDIIAKRFSHMARKLKYLNKTQKYEIKKTIGFKQLKM</sequence>
<reference evidence="1" key="1">
    <citation type="submission" date="2021-02" db="EMBL/GenBank/DDBJ databases">
        <authorList>
            <person name="Nowell W R."/>
        </authorList>
    </citation>
    <scope>NUCLEOTIDE SEQUENCE</scope>
</reference>
<evidence type="ECO:0000313" key="1">
    <source>
        <dbReference type="EMBL" id="CAF4134148.1"/>
    </source>
</evidence>
<protein>
    <submittedName>
        <fullName evidence="1">Uncharacterized protein</fullName>
    </submittedName>
</protein>
<evidence type="ECO:0000313" key="2">
    <source>
        <dbReference type="Proteomes" id="UP000663881"/>
    </source>
</evidence>
<organism evidence="1 2">
    <name type="scientific">Adineta steineri</name>
    <dbReference type="NCBI Taxonomy" id="433720"/>
    <lineage>
        <taxon>Eukaryota</taxon>
        <taxon>Metazoa</taxon>
        <taxon>Spiralia</taxon>
        <taxon>Gnathifera</taxon>
        <taxon>Rotifera</taxon>
        <taxon>Eurotatoria</taxon>
        <taxon>Bdelloidea</taxon>
        <taxon>Adinetida</taxon>
        <taxon>Adinetidae</taxon>
        <taxon>Adineta</taxon>
    </lineage>
</organism>
<accession>A0A819XBY3</accession>